<dbReference type="SUPFAM" id="SSF89550">
    <property type="entry name" value="PHP domain-like"/>
    <property type="match status" value="1"/>
</dbReference>
<dbReference type="InterPro" id="IPR029398">
    <property type="entry name" value="PolB_thumb"/>
</dbReference>
<dbReference type="RefSeq" id="WP_142454043.1">
    <property type="nucleotide sequence ID" value="NZ_FXTP01000006.1"/>
</dbReference>
<comment type="subcellular location">
    <subcellularLocation>
        <location evidence="2">Cytoplasm</location>
    </subcellularLocation>
</comment>
<dbReference type="SUPFAM" id="SSF47781">
    <property type="entry name" value="RuvA domain 2-like"/>
    <property type="match status" value="1"/>
</dbReference>
<dbReference type="EC" id="4.2.99.18" evidence="4"/>
<dbReference type="GO" id="GO:0042578">
    <property type="term" value="F:phosphoric ester hydrolase activity"/>
    <property type="evidence" value="ECO:0007669"/>
    <property type="project" value="TreeGrafter"/>
</dbReference>
<comment type="catalytic activity">
    <reaction evidence="18">
        <text>2'-deoxyribonucleotide-(2'-deoxyribose 5'-phosphate)-2'-deoxyribonucleotide-DNA = a 3'-end 2'-deoxyribonucleotide-(2,3-dehydro-2,3-deoxyribose 5'-phosphate)-DNA + a 5'-end 5'-phospho-2'-deoxyribonucleoside-DNA + H(+)</text>
        <dbReference type="Rhea" id="RHEA:66592"/>
        <dbReference type="Rhea" id="RHEA-COMP:13180"/>
        <dbReference type="Rhea" id="RHEA-COMP:16897"/>
        <dbReference type="Rhea" id="RHEA-COMP:17067"/>
        <dbReference type="ChEBI" id="CHEBI:15378"/>
        <dbReference type="ChEBI" id="CHEBI:136412"/>
        <dbReference type="ChEBI" id="CHEBI:157695"/>
        <dbReference type="ChEBI" id="CHEBI:167181"/>
        <dbReference type="EC" id="4.2.99.18"/>
    </reaction>
</comment>
<dbReference type="InterPro" id="IPR028207">
    <property type="entry name" value="DNA_pol_B_palm_palm"/>
</dbReference>
<accession>A0A521CLH0</accession>
<evidence type="ECO:0000256" key="20">
    <source>
        <dbReference type="ARBA" id="ARBA00045548"/>
    </source>
</evidence>
<dbReference type="InterPro" id="IPR016195">
    <property type="entry name" value="Pol/histidinol_Pase-like"/>
</dbReference>
<dbReference type="Gene3D" id="1.10.150.110">
    <property type="entry name" value="DNA polymerase beta, N-terminal domain-like"/>
    <property type="match status" value="1"/>
</dbReference>
<keyword evidence="13" id="KW-0239">DNA-directed DNA polymerase</keyword>
<evidence type="ECO:0000256" key="14">
    <source>
        <dbReference type="ARBA" id="ARBA00023053"/>
    </source>
</evidence>
<keyword evidence="15" id="KW-0234">DNA repair</keyword>
<dbReference type="InterPro" id="IPR010994">
    <property type="entry name" value="RuvA_2-like"/>
</dbReference>
<keyword evidence="12" id="KW-0832">Ubl conjugation</keyword>
<dbReference type="GO" id="GO:0005829">
    <property type="term" value="C:cytosol"/>
    <property type="evidence" value="ECO:0007669"/>
    <property type="project" value="TreeGrafter"/>
</dbReference>
<evidence type="ECO:0000259" key="22">
    <source>
        <dbReference type="SMART" id="SM00278"/>
    </source>
</evidence>
<dbReference type="SMART" id="SM00278">
    <property type="entry name" value="HhH1"/>
    <property type="match status" value="2"/>
</dbReference>
<dbReference type="Pfam" id="PF02811">
    <property type="entry name" value="PHP"/>
    <property type="match status" value="1"/>
</dbReference>
<dbReference type="SMART" id="SM00483">
    <property type="entry name" value="POLXc"/>
    <property type="match status" value="1"/>
</dbReference>
<name>A0A521CLH0_9BACT</name>
<dbReference type="Pfam" id="PF14791">
    <property type="entry name" value="DNA_pol_B_thumb"/>
    <property type="match status" value="1"/>
</dbReference>
<dbReference type="GO" id="GO:0140078">
    <property type="term" value="F:class I DNA-(apurinic or apyrimidinic site) endonuclease activity"/>
    <property type="evidence" value="ECO:0007669"/>
    <property type="project" value="UniProtKB-EC"/>
</dbReference>
<feature type="domain" description="DNA-directed DNA polymerase X" evidence="24">
    <location>
        <begin position="3"/>
        <end position="325"/>
    </location>
</feature>
<evidence type="ECO:0000256" key="6">
    <source>
        <dbReference type="ARBA" id="ARBA00022481"/>
    </source>
</evidence>
<comment type="cofactor">
    <cofactor evidence="1">
        <name>Mg(2+)</name>
        <dbReference type="ChEBI" id="CHEBI:18420"/>
    </cofactor>
</comment>
<dbReference type="SUPFAM" id="SSF81301">
    <property type="entry name" value="Nucleotidyltransferase"/>
    <property type="match status" value="1"/>
</dbReference>
<evidence type="ECO:0000256" key="1">
    <source>
        <dbReference type="ARBA" id="ARBA00001946"/>
    </source>
</evidence>
<evidence type="ECO:0000256" key="7">
    <source>
        <dbReference type="ARBA" id="ARBA00022634"/>
    </source>
</evidence>
<evidence type="ECO:0000256" key="9">
    <source>
        <dbReference type="ARBA" id="ARBA00022695"/>
    </source>
</evidence>
<evidence type="ECO:0000313" key="26">
    <source>
        <dbReference type="Proteomes" id="UP000317557"/>
    </source>
</evidence>
<dbReference type="GO" id="GO:0006281">
    <property type="term" value="P:DNA repair"/>
    <property type="evidence" value="ECO:0007669"/>
    <property type="project" value="UniProtKB-KW"/>
</dbReference>
<dbReference type="OrthoDB" id="9808747at2"/>
<sequence length="586" mass="66638">MAFTNQQISDKLREVSQLMQLAGENRFKVIAFDRAAQTIEGLGDDINEHIKEKSLTDIKGIGKSIAEDIYALDETGEMPVLESFREKVPEGLVQWLNISGLGPKNAYKIHKELGISTIEELKEKIEDGSVASLSGLGKKSAEKIMKSIEWMEKFDERCRLDQAEEIASVIYDSLKDQEGVQKIDVAGSYRRGLETIGDIDILIAADEEHIEPLFNVFTNHERVTEVLGRGDTKSSVRTKEGRQVDLRIVKPKEFPAALMYFTGSKEHNVVMRQRARERGMSLNEYGLFKLNDEGDTDFDQPIEFESEADIYQKLDLHFVPPELREDRGEFEIYEDQKEFDLVTDDDIRGVIHAHSTWSDGKFSIREMAEACMERGYEYLGITDHSKTAAYAGGLSVDEIKEQWEEIDQLNEEFAHDGKNFVIFKGIESDILADGSLDYEDEILEGFDFVVASVHQSLEMPREKMMERMRNAIKNPYTRILGHPTGRLLLKRNGSDLDLNELVALAAEHNTSIEINANPHRLDLDWRFGNKAREVELMTSINPDAHTVEGIDDIKYGVRIARKGKYGKDRVLNAKSADEVRAFFEAR</sequence>
<dbReference type="AlphaFoldDB" id="A0A521CLH0"/>
<proteinExistence type="predicted"/>
<feature type="domain" description="Helix-hairpin-helix DNA-binding motif class 1" evidence="22">
    <location>
        <begin position="128"/>
        <end position="147"/>
    </location>
</feature>
<comment type="catalytic activity">
    <reaction evidence="21">
        <text>DNA(n) + a 2'-deoxyribonucleoside 5'-triphosphate = DNA(n+1) + diphosphate</text>
        <dbReference type="Rhea" id="RHEA:22508"/>
        <dbReference type="Rhea" id="RHEA-COMP:17339"/>
        <dbReference type="Rhea" id="RHEA-COMP:17340"/>
        <dbReference type="ChEBI" id="CHEBI:33019"/>
        <dbReference type="ChEBI" id="CHEBI:61560"/>
        <dbReference type="ChEBI" id="CHEBI:173112"/>
        <dbReference type="EC" id="2.7.7.7"/>
    </reaction>
</comment>
<evidence type="ECO:0000256" key="16">
    <source>
        <dbReference type="ARBA" id="ARBA00035717"/>
    </source>
</evidence>
<reference evidence="25 26" key="1">
    <citation type="submission" date="2017-05" db="EMBL/GenBank/DDBJ databases">
        <authorList>
            <person name="Varghese N."/>
            <person name="Submissions S."/>
        </authorList>
    </citation>
    <scope>NUCLEOTIDE SEQUENCE [LARGE SCALE GENOMIC DNA]</scope>
    <source>
        <strain evidence="25 26">DSM 21985</strain>
    </source>
</reference>
<dbReference type="SMART" id="SM00481">
    <property type="entry name" value="POLIIIAc"/>
    <property type="match status" value="1"/>
</dbReference>
<evidence type="ECO:0000256" key="17">
    <source>
        <dbReference type="ARBA" id="ARBA00035726"/>
    </source>
</evidence>
<evidence type="ECO:0000256" key="11">
    <source>
        <dbReference type="ARBA" id="ARBA00022763"/>
    </source>
</evidence>
<dbReference type="EC" id="2.7.7.7" evidence="3"/>
<dbReference type="Pfam" id="PF14716">
    <property type="entry name" value="HHH_8"/>
    <property type="match status" value="1"/>
</dbReference>
<evidence type="ECO:0000259" key="23">
    <source>
        <dbReference type="SMART" id="SM00481"/>
    </source>
</evidence>
<dbReference type="CDD" id="cd00141">
    <property type="entry name" value="NT_POLXc"/>
    <property type="match status" value="1"/>
</dbReference>
<feature type="domain" description="Polymerase/histidinol phosphatase N-terminal" evidence="23">
    <location>
        <begin position="349"/>
        <end position="432"/>
    </location>
</feature>
<keyword evidence="14" id="KW-0915">Sodium</keyword>
<dbReference type="GO" id="GO:0003677">
    <property type="term" value="F:DNA binding"/>
    <property type="evidence" value="ECO:0007669"/>
    <property type="project" value="InterPro"/>
</dbReference>
<dbReference type="PANTHER" id="PTHR36928:SF1">
    <property type="entry name" value="PHOSPHATASE YCDX-RELATED"/>
    <property type="match status" value="1"/>
</dbReference>
<dbReference type="InterPro" id="IPR002008">
    <property type="entry name" value="DNA_pol_X_beta-like"/>
</dbReference>
<dbReference type="Gene3D" id="3.30.460.10">
    <property type="entry name" value="Beta Polymerase, domain 2"/>
    <property type="match status" value="1"/>
</dbReference>
<dbReference type="Gene3D" id="3.20.20.140">
    <property type="entry name" value="Metal-dependent hydrolases"/>
    <property type="match status" value="1"/>
</dbReference>
<dbReference type="InterPro" id="IPR002054">
    <property type="entry name" value="DNA-dir_DNA_pol_X"/>
</dbReference>
<keyword evidence="9" id="KW-0548">Nucleotidyltransferase</keyword>
<dbReference type="Proteomes" id="UP000317557">
    <property type="component" value="Unassembled WGS sequence"/>
</dbReference>
<dbReference type="InterPro" id="IPR004013">
    <property type="entry name" value="PHP_dom"/>
</dbReference>
<evidence type="ECO:0000256" key="4">
    <source>
        <dbReference type="ARBA" id="ARBA00012720"/>
    </source>
</evidence>
<dbReference type="InterPro" id="IPR003583">
    <property type="entry name" value="Hlx-hairpin-Hlx_DNA-bd_motif"/>
</dbReference>
<dbReference type="Gene3D" id="1.10.150.20">
    <property type="entry name" value="5' to 3' exonuclease, C-terminal subdomain"/>
    <property type="match status" value="1"/>
</dbReference>
<dbReference type="Pfam" id="PF14520">
    <property type="entry name" value="HHH_5"/>
    <property type="match status" value="1"/>
</dbReference>
<gene>
    <name evidence="25" type="ORF">SAMN06265219_1067</name>
</gene>
<dbReference type="InterPro" id="IPR022311">
    <property type="entry name" value="PolX-like"/>
</dbReference>
<dbReference type="EMBL" id="FXTP01000006">
    <property type="protein sequence ID" value="SMO60299.1"/>
    <property type="molecule type" value="Genomic_DNA"/>
</dbReference>
<dbReference type="InterPro" id="IPR010996">
    <property type="entry name" value="HHH_MUS81"/>
</dbReference>
<keyword evidence="8" id="KW-0808">Transferase</keyword>
<dbReference type="PRINTS" id="PR00870">
    <property type="entry name" value="DNAPOLXBETA"/>
</dbReference>
<dbReference type="PANTHER" id="PTHR36928">
    <property type="entry name" value="PHOSPHATASE YCDX-RELATED"/>
    <property type="match status" value="1"/>
</dbReference>
<dbReference type="FunFam" id="3.20.20.140:FF:000047">
    <property type="entry name" value="PHP domain-containing protein"/>
    <property type="match status" value="1"/>
</dbReference>
<evidence type="ECO:0000256" key="15">
    <source>
        <dbReference type="ARBA" id="ARBA00023204"/>
    </source>
</evidence>
<dbReference type="InterPro" id="IPR050243">
    <property type="entry name" value="PHP_phosphatase"/>
</dbReference>
<dbReference type="InterPro" id="IPR037160">
    <property type="entry name" value="DNA_Pol_thumb_sf"/>
</dbReference>
<dbReference type="PIRSF" id="PIRSF005047">
    <property type="entry name" value="UCP005047_YshC"/>
    <property type="match status" value="1"/>
</dbReference>
<evidence type="ECO:0000256" key="8">
    <source>
        <dbReference type="ARBA" id="ARBA00022679"/>
    </source>
</evidence>
<evidence type="ECO:0000256" key="13">
    <source>
        <dbReference type="ARBA" id="ARBA00022932"/>
    </source>
</evidence>
<evidence type="ECO:0000256" key="2">
    <source>
        <dbReference type="ARBA" id="ARBA00004496"/>
    </source>
</evidence>
<evidence type="ECO:0000256" key="21">
    <source>
        <dbReference type="ARBA" id="ARBA00049244"/>
    </source>
</evidence>
<dbReference type="InterPro" id="IPR047967">
    <property type="entry name" value="PolX_PHP"/>
</dbReference>
<dbReference type="NCBIfam" id="NF006375">
    <property type="entry name" value="PRK08609.1"/>
    <property type="match status" value="1"/>
</dbReference>
<comment type="catalytic activity">
    <reaction evidence="19">
        <text>a 5'-end 2'-deoxyribose-2'-deoxyribonucleotide-DNA = (2E,4S)-4-hydroxypenten-2-al-5-phosphate + a 5'-end 5'-phospho-2'-deoxyribonucleoside-DNA + H(+)</text>
        <dbReference type="Rhea" id="RHEA:76255"/>
        <dbReference type="Rhea" id="RHEA-COMP:13180"/>
        <dbReference type="Rhea" id="RHEA-COMP:18657"/>
        <dbReference type="ChEBI" id="CHEBI:15378"/>
        <dbReference type="ChEBI" id="CHEBI:136412"/>
        <dbReference type="ChEBI" id="CHEBI:195194"/>
        <dbReference type="ChEBI" id="CHEBI:195195"/>
    </reaction>
</comment>
<protein>
    <recommendedName>
        <fullName evidence="5">DNA polymerase beta</fullName>
        <ecNumber evidence="3">2.7.7.7</ecNumber>
        <ecNumber evidence="4">4.2.99.18</ecNumber>
    </recommendedName>
    <alternativeName>
        <fullName evidence="16">5'-deoxyribose-phosphate lyase</fullName>
    </alternativeName>
    <alternativeName>
        <fullName evidence="17">AP lyase</fullName>
    </alternativeName>
</protein>
<organism evidence="25 26">
    <name type="scientific">Gracilimonas mengyeensis</name>
    <dbReference type="NCBI Taxonomy" id="1302730"/>
    <lineage>
        <taxon>Bacteria</taxon>
        <taxon>Pseudomonadati</taxon>
        <taxon>Balneolota</taxon>
        <taxon>Balneolia</taxon>
        <taxon>Balneolales</taxon>
        <taxon>Balneolaceae</taxon>
        <taxon>Gracilimonas</taxon>
    </lineage>
</organism>
<evidence type="ECO:0000256" key="10">
    <source>
        <dbReference type="ARBA" id="ARBA00022705"/>
    </source>
</evidence>
<dbReference type="Gene3D" id="3.30.210.10">
    <property type="entry name" value="DNA polymerase, thumb domain"/>
    <property type="match status" value="1"/>
</dbReference>
<dbReference type="CDD" id="cd07436">
    <property type="entry name" value="PHP_PolX"/>
    <property type="match status" value="1"/>
</dbReference>
<keyword evidence="6" id="KW-0488">Methylation</keyword>
<feature type="domain" description="Helix-hairpin-helix DNA-binding motif class 1" evidence="22">
    <location>
        <begin position="53"/>
        <end position="72"/>
    </location>
</feature>
<dbReference type="SUPFAM" id="SSF47802">
    <property type="entry name" value="DNA polymerase beta, N-terminal domain-like"/>
    <property type="match status" value="1"/>
</dbReference>
<evidence type="ECO:0000256" key="19">
    <source>
        <dbReference type="ARBA" id="ARBA00044678"/>
    </source>
</evidence>
<evidence type="ECO:0000259" key="24">
    <source>
        <dbReference type="SMART" id="SM00483"/>
    </source>
</evidence>
<keyword evidence="10" id="KW-0235">DNA replication</keyword>
<dbReference type="InterPro" id="IPR043519">
    <property type="entry name" value="NT_sf"/>
</dbReference>
<evidence type="ECO:0000256" key="18">
    <source>
        <dbReference type="ARBA" id="ARBA00044632"/>
    </source>
</evidence>
<keyword evidence="26" id="KW-1185">Reference proteome</keyword>
<dbReference type="GO" id="GO:0003887">
    <property type="term" value="F:DNA-directed DNA polymerase activity"/>
    <property type="evidence" value="ECO:0007669"/>
    <property type="project" value="UniProtKB-KW"/>
</dbReference>
<evidence type="ECO:0000256" key="5">
    <source>
        <dbReference type="ARBA" id="ARBA00020020"/>
    </source>
</evidence>
<comment type="function">
    <text evidence="20">Repair polymerase that plays a key role in base-excision repair. During this process, the damaged base is excised by specific DNA glycosylases, the DNA backbone is nicked at the abasic site by an apurinic/apyrimidic (AP) endonuclease, and POLB removes 5'-deoxyribose-phosphate from the preincised AP site acting as a 5'-deoxyribose-phosphate lyase (5'-dRP lyase); through its DNA polymerase activity, it adds one nucleotide to the 3' end of the arising single-nucleotide gap. Conducts 'gap-filling' DNA synthesis in a stepwise distributive fashion rather than in a processive fashion as for other DNA polymerases. It is also able to cleave sugar-phosphate bonds 3' to an intact AP site, acting as an AP lyase.</text>
</comment>
<dbReference type="GO" id="GO:0008270">
    <property type="term" value="F:zinc ion binding"/>
    <property type="evidence" value="ECO:0007669"/>
    <property type="project" value="TreeGrafter"/>
</dbReference>
<dbReference type="Pfam" id="PF14792">
    <property type="entry name" value="DNA_pol_B_palm"/>
    <property type="match status" value="1"/>
</dbReference>
<evidence type="ECO:0000256" key="12">
    <source>
        <dbReference type="ARBA" id="ARBA00022843"/>
    </source>
</evidence>
<dbReference type="InterPro" id="IPR003141">
    <property type="entry name" value="Pol/His_phosphatase_N"/>
</dbReference>
<keyword evidence="11" id="KW-0227">DNA damage</keyword>
<evidence type="ECO:0000313" key="25">
    <source>
        <dbReference type="EMBL" id="SMO60299.1"/>
    </source>
</evidence>
<evidence type="ECO:0000256" key="3">
    <source>
        <dbReference type="ARBA" id="ARBA00012417"/>
    </source>
</evidence>
<keyword evidence="7" id="KW-0237">DNA synthesis</keyword>
<dbReference type="InterPro" id="IPR027421">
    <property type="entry name" value="DNA_pol_lamdba_lyase_dom_sf"/>
</dbReference>